<evidence type="ECO:0000313" key="3">
    <source>
        <dbReference type="Proteomes" id="UP000887116"/>
    </source>
</evidence>
<comment type="caution">
    <text evidence="2">The sequence shown here is derived from an EMBL/GenBank/DDBJ whole genome shotgun (WGS) entry which is preliminary data.</text>
</comment>
<gene>
    <name evidence="2" type="primary">NCL1_26938</name>
    <name evidence="2" type="ORF">TNCT_36151</name>
</gene>
<protein>
    <submittedName>
        <fullName evidence="2">Major facilitator superfamily domain-containing protein 6</fullName>
    </submittedName>
</protein>
<reference evidence="2" key="1">
    <citation type="submission" date="2020-07" db="EMBL/GenBank/DDBJ databases">
        <title>Multicomponent nature underlies the extraordinary mechanical properties of spider dragline silk.</title>
        <authorList>
            <person name="Kono N."/>
            <person name="Nakamura H."/>
            <person name="Mori M."/>
            <person name="Yoshida Y."/>
            <person name="Ohtoshi R."/>
            <person name="Malay A.D."/>
            <person name="Moran D.A.P."/>
            <person name="Tomita M."/>
            <person name="Numata K."/>
            <person name="Arakawa K."/>
        </authorList>
    </citation>
    <scope>NUCLEOTIDE SEQUENCE</scope>
</reference>
<accession>A0A8X6GYY0</accession>
<evidence type="ECO:0000313" key="2">
    <source>
        <dbReference type="EMBL" id="GFR13244.1"/>
    </source>
</evidence>
<proteinExistence type="predicted"/>
<keyword evidence="1" id="KW-1133">Transmembrane helix</keyword>
<name>A0A8X6GYY0_TRICU</name>
<dbReference type="EMBL" id="BMAO01017091">
    <property type="protein sequence ID" value="GFR13244.1"/>
    <property type="molecule type" value="Genomic_DNA"/>
</dbReference>
<evidence type="ECO:0000256" key="1">
    <source>
        <dbReference type="SAM" id="Phobius"/>
    </source>
</evidence>
<dbReference type="OrthoDB" id="10056177at2759"/>
<organism evidence="2 3">
    <name type="scientific">Trichonephila clavata</name>
    <name type="common">Joro spider</name>
    <name type="synonym">Nephila clavata</name>
    <dbReference type="NCBI Taxonomy" id="2740835"/>
    <lineage>
        <taxon>Eukaryota</taxon>
        <taxon>Metazoa</taxon>
        <taxon>Ecdysozoa</taxon>
        <taxon>Arthropoda</taxon>
        <taxon>Chelicerata</taxon>
        <taxon>Arachnida</taxon>
        <taxon>Araneae</taxon>
        <taxon>Araneomorphae</taxon>
        <taxon>Entelegynae</taxon>
        <taxon>Araneoidea</taxon>
        <taxon>Nephilidae</taxon>
        <taxon>Trichonephila</taxon>
    </lineage>
</organism>
<dbReference type="AlphaFoldDB" id="A0A8X6GYY0"/>
<sequence length="111" mass="12595">MVSKPLLRYIADYTNKLKAIIGVLAIIQVTFVFMFLAFPVIRKSGDPNKINSNTFLKFLLDNLNSTNLTELCQQGAMPFSNMCSFLTDGKKSFNNKCSEYIPDETFTEKVH</sequence>
<keyword evidence="3" id="KW-1185">Reference proteome</keyword>
<feature type="transmembrane region" description="Helical" evidence="1">
    <location>
        <begin position="20"/>
        <end position="41"/>
    </location>
</feature>
<keyword evidence="1" id="KW-0812">Transmembrane</keyword>
<dbReference type="Proteomes" id="UP000887116">
    <property type="component" value="Unassembled WGS sequence"/>
</dbReference>
<keyword evidence="1" id="KW-0472">Membrane</keyword>